<name>A0A8J3F8C2_9ACTN</name>
<reference evidence="6" key="1">
    <citation type="journal article" date="2014" name="Int. J. Syst. Evol. Microbiol.">
        <title>Complete genome sequence of Corynebacterium casei LMG S-19264T (=DSM 44701T), isolated from a smear-ripened cheese.</title>
        <authorList>
            <consortium name="US DOE Joint Genome Institute (JGI-PGF)"/>
            <person name="Walter F."/>
            <person name="Albersmeier A."/>
            <person name="Kalinowski J."/>
            <person name="Ruckert C."/>
        </authorList>
    </citation>
    <scope>NUCLEOTIDE SEQUENCE</scope>
    <source>
        <strain evidence="6">JCM 3090</strain>
    </source>
</reference>
<dbReference type="InterPro" id="IPR041100">
    <property type="entry name" value="TQ"/>
</dbReference>
<keyword evidence="3" id="KW-0732">Signal</keyword>
<keyword evidence="2" id="KW-0812">Transmembrane</keyword>
<dbReference type="Proteomes" id="UP000649739">
    <property type="component" value="Unassembled WGS sequence"/>
</dbReference>
<accession>A0A8J3F8C2</accession>
<dbReference type="InterPro" id="IPR013552">
    <property type="entry name" value="Thioester_dom"/>
</dbReference>
<evidence type="ECO:0000313" key="6">
    <source>
        <dbReference type="EMBL" id="GGJ87689.1"/>
    </source>
</evidence>
<evidence type="ECO:0008006" key="8">
    <source>
        <dbReference type="Google" id="ProtNLM"/>
    </source>
</evidence>
<feature type="transmembrane region" description="Helical" evidence="2">
    <location>
        <begin position="514"/>
        <end position="535"/>
    </location>
</feature>
<dbReference type="PROSITE" id="PS51318">
    <property type="entry name" value="TAT"/>
    <property type="match status" value="1"/>
</dbReference>
<evidence type="ECO:0000256" key="3">
    <source>
        <dbReference type="SAM" id="SignalP"/>
    </source>
</evidence>
<feature type="signal peptide" evidence="3">
    <location>
        <begin position="1"/>
        <end position="31"/>
    </location>
</feature>
<dbReference type="Pfam" id="PF08341">
    <property type="entry name" value="TED"/>
    <property type="match status" value="1"/>
</dbReference>
<gene>
    <name evidence="6" type="ORF">GCM10010123_16580</name>
</gene>
<keyword evidence="2" id="KW-1133">Transmembrane helix</keyword>
<dbReference type="EMBL" id="BMQB01000003">
    <property type="protein sequence ID" value="GGJ87689.1"/>
    <property type="molecule type" value="Genomic_DNA"/>
</dbReference>
<dbReference type="Gene3D" id="2.60.40.3930">
    <property type="match status" value="1"/>
</dbReference>
<sequence>MAHSSPRRRALALAALVGAAGAAVLPGAALADPATAGRATSAPTQWSQSALGRAPIPIRMVGGTWSASRQGIDINGNARDRLMAYCIELTRTTRTNAAMQQVPWAQYPGKNNARDHLPEINWVVNHSIAAVGASTMQREVAEWLAAEGRTGLTNGLQAQEAISGTQAALWSLSDDTALAEVRSPDARSGADGAVGDTRKVYDFFVDRTEELAEGEGARTGMSVSPADSSGAAGTLIGPMTVRTSGDKARLTSALPAGVQLVDSAGAPVDPNNLGDGQKLFVKAPADAAAGTASLDFTSDNAVLVNAGRVFTGTSVRTQSYVTGSRQYGPAHDRTIVRWTAVPKPPVVTPTPTEPGQPPKPGKPVPTLTTSASDKADGDKTLTPRGGRVIDVVTYSGLRADTEFTISGELMDKATGRGTGITARRTFTTPEAEGDGKHVDGTVEVVFEVGDDHEGRTLVAFETITRKGRVVAEHRDIDDVAQTVGVGVEVAGVTPAHPAPKPPAGPSLPVTGTSLGLLIGGGVLALGVGGLLTVAARRRRAALGTIGH</sequence>
<feature type="compositionally biased region" description="Pro residues" evidence="1">
    <location>
        <begin position="343"/>
        <end position="363"/>
    </location>
</feature>
<comment type="caution">
    <text evidence="6">The sequence shown here is derived from an EMBL/GenBank/DDBJ whole genome shotgun (WGS) entry which is preliminary data.</text>
</comment>
<reference evidence="6" key="2">
    <citation type="submission" date="2020-09" db="EMBL/GenBank/DDBJ databases">
        <authorList>
            <person name="Sun Q."/>
            <person name="Ohkuma M."/>
        </authorList>
    </citation>
    <scope>NUCLEOTIDE SEQUENCE</scope>
    <source>
        <strain evidence="6">JCM 3090</strain>
    </source>
</reference>
<protein>
    <recommendedName>
        <fullName evidence="8">TQXA domain-containing protein</fullName>
    </recommendedName>
</protein>
<feature type="domain" description="T-Q ester bond containing" evidence="5">
    <location>
        <begin position="365"/>
        <end position="485"/>
    </location>
</feature>
<feature type="domain" description="Thioester" evidence="4">
    <location>
        <begin position="83"/>
        <end position="203"/>
    </location>
</feature>
<evidence type="ECO:0000256" key="2">
    <source>
        <dbReference type="SAM" id="Phobius"/>
    </source>
</evidence>
<dbReference type="InterPro" id="IPR006311">
    <property type="entry name" value="TAT_signal"/>
</dbReference>
<evidence type="ECO:0000259" key="4">
    <source>
        <dbReference type="Pfam" id="PF08341"/>
    </source>
</evidence>
<evidence type="ECO:0000259" key="5">
    <source>
        <dbReference type="Pfam" id="PF18202"/>
    </source>
</evidence>
<keyword evidence="2" id="KW-0472">Membrane</keyword>
<feature type="region of interest" description="Disordered" evidence="1">
    <location>
        <begin position="343"/>
        <end position="384"/>
    </location>
</feature>
<dbReference type="NCBIfam" id="NF033903">
    <property type="entry name" value="VaFE_rpt"/>
    <property type="match status" value="1"/>
</dbReference>
<organism evidence="6 7">
    <name type="scientific">Pilimelia anulata</name>
    <dbReference type="NCBI Taxonomy" id="53371"/>
    <lineage>
        <taxon>Bacteria</taxon>
        <taxon>Bacillati</taxon>
        <taxon>Actinomycetota</taxon>
        <taxon>Actinomycetes</taxon>
        <taxon>Micromonosporales</taxon>
        <taxon>Micromonosporaceae</taxon>
        <taxon>Pilimelia</taxon>
    </lineage>
</organism>
<proteinExistence type="predicted"/>
<evidence type="ECO:0000256" key="1">
    <source>
        <dbReference type="SAM" id="MobiDB-lite"/>
    </source>
</evidence>
<evidence type="ECO:0000313" key="7">
    <source>
        <dbReference type="Proteomes" id="UP000649739"/>
    </source>
</evidence>
<feature type="chain" id="PRO_5035234654" description="TQXA domain-containing protein" evidence="3">
    <location>
        <begin position="32"/>
        <end position="547"/>
    </location>
</feature>
<dbReference type="RefSeq" id="WP_189169491.1">
    <property type="nucleotide sequence ID" value="NZ_BMQB01000003.1"/>
</dbReference>
<dbReference type="AlphaFoldDB" id="A0A8J3F8C2"/>
<keyword evidence="7" id="KW-1185">Reference proteome</keyword>
<dbReference type="Pfam" id="PF18202">
    <property type="entry name" value="TQ"/>
    <property type="match status" value="1"/>
</dbReference>